<dbReference type="STRING" id="1763538.LPB68_02555"/>
<dbReference type="GO" id="GO:0003677">
    <property type="term" value="F:DNA binding"/>
    <property type="evidence" value="ECO:0007669"/>
    <property type="project" value="InterPro"/>
</dbReference>
<protein>
    <submittedName>
        <fullName evidence="2">Transposase</fullName>
    </submittedName>
</protein>
<dbReference type="GO" id="GO:0006313">
    <property type="term" value="P:DNA transposition"/>
    <property type="evidence" value="ECO:0007669"/>
    <property type="project" value="InterPro"/>
</dbReference>
<gene>
    <name evidence="2" type="ORF">PNBC_11405</name>
</gene>
<dbReference type="Gene3D" id="1.10.10.10">
    <property type="entry name" value="Winged helix-like DNA-binding domain superfamily/Winged helix DNA-binding domain"/>
    <property type="match status" value="1"/>
</dbReference>
<dbReference type="KEGG" id="pcx:LPB68_02555"/>
<keyword evidence="3" id="KW-1185">Reference proteome</keyword>
<evidence type="ECO:0000313" key="2">
    <source>
        <dbReference type="EMBL" id="OAB74644.1"/>
    </source>
</evidence>
<dbReference type="InterPro" id="IPR036388">
    <property type="entry name" value="WH-like_DNA-bd_sf"/>
</dbReference>
<organism evidence="2 3">
    <name type="scientific">Paenibacillus crassostreae</name>
    <dbReference type="NCBI Taxonomy" id="1763538"/>
    <lineage>
        <taxon>Bacteria</taxon>
        <taxon>Bacillati</taxon>
        <taxon>Bacillota</taxon>
        <taxon>Bacilli</taxon>
        <taxon>Bacillales</taxon>
        <taxon>Paenibacillaceae</taxon>
        <taxon>Paenibacillus</taxon>
    </lineage>
</organism>
<reference evidence="2 3" key="1">
    <citation type="submission" date="2016-02" db="EMBL/GenBank/DDBJ databases">
        <title>Paenibacillus sp. LPB0068, isolated from Crassostrea gigas.</title>
        <authorList>
            <person name="Shin S.-K."/>
            <person name="Yi H."/>
        </authorList>
    </citation>
    <scope>NUCLEOTIDE SEQUENCE [LARGE SCALE GENOMIC DNA]</scope>
    <source>
        <strain evidence="2 3">LPB0068</strain>
    </source>
</reference>
<keyword evidence="1" id="KW-0175">Coiled coil</keyword>
<dbReference type="InterPro" id="IPR002514">
    <property type="entry name" value="Transposase_8"/>
</dbReference>
<dbReference type="Pfam" id="PF01527">
    <property type="entry name" value="HTH_Tnp_1"/>
    <property type="match status" value="1"/>
</dbReference>
<dbReference type="PANTHER" id="PTHR33795:SF1">
    <property type="entry name" value="INSERTION ELEMENT IS150 PROTEIN INSJ"/>
    <property type="match status" value="1"/>
</dbReference>
<accession>A0A167DPY4</accession>
<dbReference type="PANTHER" id="PTHR33795">
    <property type="entry name" value="INSERTION ELEMENT IS150 PROTEIN INSJ"/>
    <property type="match status" value="1"/>
</dbReference>
<dbReference type="SUPFAM" id="SSF46689">
    <property type="entry name" value="Homeodomain-like"/>
    <property type="match status" value="2"/>
</dbReference>
<proteinExistence type="predicted"/>
<dbReference type="GO" id="GO:0004803">
    <property type="term" value="F:transposase activity"/>
    <property type="evidence" value="ECO:0007669"/>
    <property type="project" value="InterPro"/>
</dbReference>
<dbReference type="InterPro" id="IPR009057">
    <property type="entry name" value="Homeodomain-like_sf"/>
</dbReference>
<dbReference type="AlphaFoldDB" id="A0A167DPY4"/>
<dbReference type="InterPro" id="IPR052057">
    <property type="entry name" value="IS150/IS1296_orfA-like"/>
</dbReference>
<sequence>MSKFTVEHKIDAVDRYQKQLESVDKIARSIGANKEVVRMWIKQYEYHGLVAFEKSYTSYTTQFKMDVLHYMNENGASPNEAAVIFNISSPALIRKWRIQLSTIGIDALFSKKKGRPSMIKKPTKQVIQASVEGSVEVLEARIKQLEMENEYLKKLNALVQNKEKSPTKTKRK</sequence>
<feature type="coiled-coil region" evidence="1">
    <location>
        <begin position="128"/>
        <end position="162"/>
    </location>
</feature>
<comment type="caution">
    <text evidence="2">The sequence shown here is derived from an EMBL/GenBank/DDBJ whole genome shotgun (WGS) entry which is preliminary data.</text>
</comment>
<name>A0A167DPY4_9BACL</name>
<evidence type="ECO:0000256" key="1">
    <source>
        <dbReference type="SAM" id="Coils"/>
    </source>
</evidence>
<dbReference type="EMBL" id="LSFN01000014">
    <property type="protein sequence ID" value="OAB74644.1"/>
    <property type="molecule type" value="Genomic_DNA"/>
</dbReference>
<dbReference type="Proteomes" id="UP000077134">
    <property type="component" value="Unassembled WGS sequence"/>
</dbReference>
<evidence type="ECO:0000313" key="3">
    <source>
        <dbReference type="Proteomes" id="UP000077134"/>
    </source>
</evidence>